<name>A0A0T7PVH1_MYCTX</name>
<organism evidence="1 2">
    <name type="scientific">Mycobacterium tuberculosis</name>
    <dbReference type="NCBI Taxonomy" id="1773"/>
    <lineage>
        <taxon>Bacteria</taxon>
        <taxon>Bacillati</taxon>
        <taxon>Actinomycetota</taxon>
        <taxon>Actinomycetes</taxon>
        <taxon>Mycobacteriales</taxon>
        <taxon>Mycobacteriaceae</taxon>
        <taxon>Mycobacterium</taxon>
        <taxon>Mycobacterium tuberculosis complex</taxon>
    </lineage>
</organism>
<sequence>MESNRFCGSATPSSSPSVAYRAQVPGKNCIGPIARAYVTRLPTLLWMMISLPGRVPSSVGP</sequence>
<dbReference type="AlphaFoldDB" id="A0A0T7PVH1"/>
<proteinExistence type="predicted"/>
<gene>
    <name evidence="1" type="ORF">ERS007703_03162</name>
</gene>
<reference evidence="2" key="1">
    <citation type="submission" date="2015-03" db="EMBL/GenBank/DDBJ databases">
        <authorList>
            <consortium name="Pathogen Informatics"/>
        </authorList>
    </citation>
    <scope>NUCLEOTIDE SEQUENCE [LARGE SCALE GENOMIC DNA]</scope>
    <source>
        <strain evidence="2">K00500041</strain>
    </source>
</reference>
<protein>
    <submittedName>
        <fullName evidence="1">Uncharacterized protein</fullName>
    </submittedName>
</protein>
<dbReference type="Proteomes" id="UP000038802">
    <property type="component" value="Unassembled WGS sequence"/>
</dbReference>
<dbReference type="EMBL" id="CSAE01000403">
    <property type="protein sequence ID" value="COW24364.1"/>
    <property type="molecule type" value="Genomic_DNA"/>
</dbReference>
<evidence type="ECO:0000313" key="1">
    <source>
        <dbReference type="EMBL" id="COW24364.1"/>
    </source>
</evidence>
<accession>A0A0T7PVH1</accession>
<evidence type="ECO:0000313" key="2">
    <source>
        <dbReference type="Proteomes" id="UP000038802"/>
    </source>
</evidence>